<dbReference type="AlphaFoldDB" id="A0A0B6YC39"/>
<reference evidence="1" key="1">
    <citation type="submission" date="2014-12" db="EMBL/GenBank/DDBJ databases">
        <title>Insight into the proteome of Arion vulgaris.</title>
        <authorList>
            <person name="Aradska J."/>
            <person name="Bulat T."/>
            <person name="Smidak R."/>
            <person name="Sarate P."/>
            <person name="Gangsoo J."/>
            <person name="Sialana F."/>
            <person name="Bilban M."/>
            <person name="Lubec G."/>
        </authorList>
    </citation>
    <scope>NUCLEOTIDE SEQUENCE</scope>
    <source>
        <tissue evidence="1">Skin</tissue>
    </source>
</reference>
<name>A0A0B6YC39_9EUPU</name>
<proteinExistence type="predicted"/>
<feature type="non-terminal residue" evidence="1">
    <location>
        <position position="1"/>
    </location>
</feature>
<protein>
    <submittedName>
        <fullName evidence="1">Uncharacterized protein</fullName>
    </submittedName>
</protein>
<accession>A0A0B6YC39</accession>
<gene>
    <name evidence="1" type="primary">ORF18779</name>
</gene>
<evidence type="ECO:0000313" key="1">
    <source>
        <dbReference type="EMBL" id="CEK53015.1"/>
    </source>
</evidence>
<organism evidence="1">
    <name type="scientific">Arion vulgaris</name>
    <dbReference type="NCBI Taxonomy" id="1028688"/>
    <lineage>
        <taxon>Eukaryota</taxon>
        <taxon>Metazoa</taxon>
        <taxon>Spiralia</taxon>
        <taxon>Lophotrochozoa</taxon>
        <taxon>Mollusca</taxon>
        <taxon>Gastropoda</taxon>
        <taxon>Heterobranchia</taxon>
        <taxon>Euthyneura</taxon>
        <taxon>Panpulmonata</taxon>
        <taxon>Eupulmonata</taxon>
        <taxon>Stylommatophora</taxon>
        <taxon>Helicina</taxon>
        <taxon>Arionoidea</taxon>
        <taxon>Arionidae</taxon>
        <taxon>Arion</taxon>
    </lineage>
</organism>
<feature type="non-terminal residue" evidence="1">
    <location>
        <position position="166"/>
    </location>
</feature>
<dbReference type="EMBL" id="HACG01006150">
    <property type="protein sequence ID" value="CEK53015.1"/>
    <property type="molecule type" value="Transcribed_RNA"/>
</dbReference>
<sequence>CCLMDAKVPIEHLTGENHYWGQILYLGLLFMKVKKVGTELKVEGMTDNLHLEWSTSLYSTLSLLLGAFRKTRLLQQGPSNSLAGGGQGAQNEETSLKQSTNKPLIHQLKFDISSINLFISNAVGVSVQVHMDTVTCYCTPTQSTCTVDGTKVDYIICNKEFLPLSN</sequence>